<gene>
    <name evidence="1" type="ORF">NX773_03710</name>
</gene>
<dbReference type="Proteomes" id="UP001205861">
    <property type="component" value="Unassembled WGS sequence"/>
</dbReference>
<reference evidence="1 2" key="1">
    <citation type="submission" date="2022-08" db="EMBL/GenBank/DDBJ databases">
        <title>Reclassification of Massilia species as members of the genera Telluria, Duganella, Pseudoduganella, Mokoshia gen. nov. and Zemynaea gen. nov. using orthogonal and non-orthogonal genome-based approaches.</title>
        <authorList>
            <person name="Bowman J.P."/>
        </authorList>
    </citation>
    <scope>NUCLEOTIDE SEQUENCE [LARGE SCALE GENOMIC DNA]</scope>
    <source>
        <strain evidence="1 2">JCM 31607</strain>
    </source>
</reference>
<sequence length="130" mass="14294">MKSVALILDPEFGQRVESVAREMPVWVLASRSNDPAIEHARSLFGGHDITSFFPPRTGDRKATSAQALYDIDEHHGELSSSHPYEELLIFGAAPADVSPEAMEELGLEPAGARKDAFVLRKRDGADYTTR</sequence>
<dbReference type="EMBL" id="JANUGV010000001">
    <property type="protein sequence ID" value="MCS0607273.1"/>
    <property type="molecule type" value="Genomic_DNA"/>
</dbReference>
<dbReference type="RefSeq" id="WP_258855018.1">
    <property type="nucleotide sequence ID" value="NZ_JANUGV010000001.1"/>
</dbReference>
<keyword evidence="2" id="KW-1185">Reference proteome</keyword>
<organism evidence="1 2">
    <name type="scientific">Massilia solisilvae</name>
    <dbReference type="NCBI Taxonomy" id="1811225"/>
    <lineage>
        <taxon>Bacteria</taxon>
        <taxon>Pseudomonadati</taxon>
        <taxon>Pseudomonadota</taxon>
        <taxon>Betaproteobacteria</taxon>
        <taxon>Burkholderiales</taxon>
        <taxon>Oxalobacteraceae</taxon>
        <taxon>Telluria group</taxon>
        <taxon>Massilia</taxon>
    </lineage>
</organism>
<name>A0ABT2BFI1_9BURK</name>
<accession>A0ABT2BFI1</accession>
<comment type="caution">
    <text evidence="1">The sequence shown here is derived from an EMBL/GenBank/DDBJ whole genome shotgun (WGS) entry which is preliminary data.</text>
</comment>
<proteinExistence type="predicted"/>
<evidence type="ECO:0000313" key="1">
    <source>
        <dbReference type="EMBL" id="MCS0607273.1"/>
    </source>
</evidence>
<protein>
    <submittedName>
        <fullName evidence="1">Uncharacterized protein</fullName>
    </submittedName>
</protein>
<evidence type="ECO:0000313" key="2">
    <source>
        <dbReference type="Proteomes" id="UP001205861"/>
    </source>
</evidence>